<dbReference type="STRING" id="15368.I1HBB7"/>
<dbReference type="FunCoup" id="I1HBB7">
    <property type="interactions" value="1256"/>
</dbReference>
<reference evidence="1" key="2">
    <citation type="submission" date="2017-06" db="EMBL/GenBank/DDBJ databases">
        <title>WGS assembly of Brachypodium distachyon.</title>
        <authorList>
            <consortium name="The International Brachypodium Initiative"/>
            <person name="Lucas S."/>
            <person name="Harmon-Smith M."/>
            <person name="Lail K."/>
            <person name="Tice H."/>
            <person name="Grimwood J."/>
            <person name="Bruce D."/>
            <person name="Barry K."/>
            <person name="Shu S."/>
            <person name="Lindquist E."/>
            <person name="Wang M."/>
            <person name="Pitluck S."/>
            <person name="Vogel J.P."/>
            <person name="Garvin D.F."/>
            <person name="Mockler T.C."/>
            <person name="Schmutz J."/>
            <person name="Rokhsar D."/>
            <person name="Bevan M.W."/>
        </authorList>
    </citation>
    <scope>NUCLEOTIDE SEQUENCE</scope>
    <source>
        <strain evidence="1">Bd21</strain>
    </source>
</reference>
<gene>
    <name evidence="2" type="primary">LOC100838889</name>
    <name evidence="1" type="ORF">BRADI_2g01090v3</name>
</gene>
<dbReference type="eggNOG" id="ENOG502QW45">
    <property type="taxonomic scope" value="Eukaryota"/>
</dbReference>
<dbReference type="PANTHER" id="PTHR37181">
    <property type="entry name" value="F6A14.6 PROTEIN"/>
    <property type="match status" value="1"/>
</dbReference>
<organism evidence="2">
    <name type="scientific">Brachypodium distachyon</name>
    <name type="common">Purple false brome</name>
    <name type="synonym">Trachynia distachya</name>
    <dbReference type="NCBI Taxonomy" id="15368"/>
    <lineage>
        <taxon>Eukaryota</taxon>
        <taxon>Viridiplantae</taxon>
        <taxon>Streptophyta</taxon>
        <taxon>Embryophyta</taxon>
        <taxon>Tracheophyta</taxon>
        <taxon>Spermatophyta</taxon>
        <taxon>Magnoliopsida</taxon>
        <taxon>Liliopsida</taxon>
        <taxon>Poales</taxon>
        <taxon>Poaceae</taxon>
        <taxon>BOP clade</taxon>
        <taxon>Pooideae</taxon>
        <taxon>Stipodae</taxon>
        <taxon>Brachypodieae</taxon>
        <taxon>Brachypodium</taxon>
    </lineage>
</organism>
<dbReference type="HOGENOM" id="CLU_058925_0_0_1"/>
<accession>I1HBB7</accession>
<dbReference type="OrthoDB" id="783877at2759"/>
<proteinExistence type="predicted"/>
<dbReference type="Proteomes" id="UP000008810">
    <property type="component" value="Chromosome 2"/>
</dbReference>
<dbReference type="EnsemblPlants" id="KQK02375">
    <property type="protein sequence ID" value="KQK02375"/>
    <property type="gene ID" value="BRADI_2g01090v3"/>
</dbReference>
<evidence type="ECO:0000313" key="2">
    <source>
        <dbReference type="EnsemblPlants" id="KQK02375"/>
    </source>
</evidence>
<evidence type="ECO:0000313" key="3">
    <source>
        <dbReference type="Proteomes" id="UP000008810"/>
    </source>
</evidence>
<name>I1HBB7_BRADI</name>
<dbReference type="Gramene" id="KQK02375">
    <property type="protein sequence ID" value="KQK02375"/>
    <property type="gene ID" value="BRADI_2g01090v3"/>
</dbReference>
<reference evidence="2" key="3">
    <citation type="submission" date="2018-08" db="UniProtKB">
        <authorList>
            <consortium name="EnsemblPlants"/>
        </authorList>
    </citation>
    <scope>IDENTIFICATION</scope>
    <source>
        <strain evidence="2">cv. Bd21</strain>
    </source>
</reference>
<dbReference type="OMA" id="FLEAHMC"/>
<sequence>MTLLAAITNPTPESVAAKGHPLVLTPGAPPPSAKFSALPAPILPETWSLAPADPTLATAASFLAASLLGAPLSVQRFRTLVTSFLATLSESLSLPRPAAAALQEAIRAAAPYFPATLAPLVASAAAGLAEHDVLLALADARALPHPPPGLLAALSDAGRPDLVCAVLRQAADLRSSELLAALRCFLSPASDEAYDAMVGVKGRWKDAAVLAVNKCVDKGAGKKAKPTARRAAMLLMMGHDGFTSPEVCLHYLFASRNVDCVESVVLAAAVAELDGVEVAGLMRYLAKWIGKYRRFPEAQACPEAAGMLGLDQCESVPSFGAMARAMGLVLDQHFSHLVLNAEVRDELRAAEEMVKELAAEAESSGPILDLLRRMQHDV</sequence>
<dbReference type="AlphaFoldDB" id="I1HBB7"/>
<dbReference type="KEGG" id="bdi:100838889"/>
<dbReference type="GeneID" id="100838889"/>
<dbReference type="RefSeq" id="XP_003566511.1">
    <property type="nucleotide sequence ID" value="XM_003566463.4"/>
</dbReference>
<evidence type="ECO:0000313" key="1">
    <source>
        <dbReference type="EMBL" id="KQK02375.1"/>
    </source>
</evidence>
<reference evidence="1 2" key="1">
    <citation type="journal article" date="2010" name="Nature">
        <title>Genome sequencing and analysis of the model grass Brachypodium distachyon.</title>
        <authorList>
            <consortium name="International Brachypodium Initiative"/>
        </authorList>
    </citation>
    <scope>NUCLEOTIDE SEQUENCE [LARGE SCALE GENOMIC DNA]</scope>
    <source>
        <strain evidence="1 2">Bd21</strain>
    </source>
</reference>
<dbReference type="EMBL" id="CM000881">
    <property type="protein sequence ID" value="KQK02375.1"/>
    <property type="molecule type" value="Genomic_DNA"/>
</dbReference>
<dbReference type="PANTHER" id="PTHR37181:SF1">
    <property type="entry name" value="F6A14.6 PROTEIN"/>
    <property type="match status" value="1"/>
</dbReference>
<keyword evidence="3" id="KW-1185">Reference proteome</keyword>
<protein>
    <submittedName>
        <fullName evidence="1 2">Uncharacterized protein</fullName>
    </submittedName>
</protein>